<dbReference type="Proteomes" id="UP001642484">
    <property type="component" value="Unassembled WGS sequence"/>
</dbReference>
<dbReference type="EMBL" id="CAXAMN010004002">
    <property type="protein sequence ID" value="CAK9007243.1"/>
    <property type="molecule type" value="Genomic_DNA"/>
</dbReference>
<keyword evidence="2" id="KW-1133">Transmembrane helix</keyword>
<reference evidence="3 4" key="1">
    <citation type="submission" date="2024-02" db="EMBL/GenBank/DDBJ databases">
        <authorList>
            <person name="Chen Y."/>
            <person name="Shah S."/>
            <person name="Dougan E. K."/>
            <person name="Thang M."/>
            <person name="Chan C."/>
        </authorList>
    </citation>
    <scope>NUCLEOTIDE SEQUENCE [LARGE SCALE GENOMIC DNA]</scope>
</reference>
<sequence length="342" mass="38421">MLMMISFFIFRVCLYTYMAVVIYRSSEGLFTIPVLNRILFLSGYFGGAGLQYFWFAKILRGAYKTLIGGPSRPTEKLLKSDTVAEPEASSPPKELRPGWQAKDTDASPKDTLNAASAPFVPRARIREHRVVGLITEWRGYMGWIQPLAKIEHELAGRHWGLLYVNQSDVKSVDGLVPWMKAGRIVDFYVYADPDGLGAEEVQALWPLRVTLSQGEAKTLMKGWSPHWSEYLTESEYYTSQHLGVLVRKYSWPLPFVVLELWGLQEELAQAAEHCSSQGSGDRRRLALLLPETSVPKAEHLPGKPKVSTHAVLQSPPCRSLTLEASSSEVRDAVIAFLRAMQH</sequence>
<evidence type="ECO:0000256" key="2">
    <source>
        <dbReference type="SAM" id="Phobius"/>
    </source>
</evidence>
<comment type="caution">
    <text evidence="3">The sequence shown here is derived from an EMBL/GenBank/DDBJ whole genome shotgun (WGS) entry which is preliminary data.</text>
</comment>
<name>A0ABP0IYT3_9DINO</name>
<accession>A0ABP0IYT3</accession>
<gene>
    <name evidence="3" type="ORF">CCMP2556_LOCUS8764</name>
</gene>
<feature type="region of interest" description="Disordered" evidence="1">
    <location>
        <begin position="77"/>
        <end position="112"/>
    </location>
</feature>
<feature type="transmembrane region" description="Helical" evidence="2">
    <location>
        <begin position="7"/>
        <end position="26"/>
    </location>
</feature>
<proteinExistence type="predicted"/>
<organism evidence="3 4">
    <name type="scientific">Durusdinium trenchii</name>
    <dbReference type="NCBI Taxonomy" id="1381693"/>
    <lineage>
        <taxon>Eukaryota</taxon>
        <taxon>Sar</taxon>
        <taxon>Alveolata</taxon>
        <taxon>Dinophyceae</taxon>
        <taxon>Suessiales</taxon>
        <taxon>Symbiodiniaceae</taxon>
        <taxon>Durusdinium</taxon>
    </lineage>
</organism>
<keyword evidence="2" id="KW-0812">Transmembrane</keyword>
<evidence type="ECO:0000313" key="4">
    <source>
        <dbReference type="Proteomes" id="UP001642484"/>
    </source>
</evidence>
<keyword evidence="4" id="KW-1185">Reference proteome</keyword>
<feature type="transmembrane region" description="Helical" evidence="2">
    <location>
        <begin position="38"/>
        <end position="55"/>
    </location>
</feature>
<keyword evidence="2" id="KW-0472">Membrane</keyword>
<evidence type="ECO:0000256" key="1">
    <source>
        <dbReference type="SAM" id="MobiDB-lite"/>
    </source>
</evidence>
<evidence type="ECO:0000313" key="3">
    <source>
        <dbReference type="EMBL" id="CAK9007243.1"/>
    </source>
</evidence>
<protein>
    <submittedName>
        <fullName evidence="3">Uncharacterized protein</fullName>
    </submittedName>
</protein>